<keyword evidence="2" id="KW-1133">Transmembrane helix</keyword>
<feature type="region of interest" description="Disordered" evidence="1">
    <location>
        <begin position="527"/>
        <end position="582"/>
    </location>
</feature>
<dbReference type="InterPro" id="IPR006644">
    <property type="entry name" value="Cadg"/>
</dbReference>
<dbReference type="Proteomes" id="UP001146793">
    <property type="component" value="Unassembled WGS sequence"/>
</dbReference>
<feature type="transmembrane region" description="Helical" evidence="2">
    <location>
        <begin position="484"/>
        <end position="506"/>
    </location>
</feature>
<keyword evidence="2" id="KW-0472">Membrane</keyword>
<dbReference type="InterPro" id="IPR013783">
    <property type="entry name" value="Ig-like_fold"/>
</dbReference>
<feature type="compositionally biased region" description="Basic and acidic residues" evidence="1">
    <location>
        <begin position="540"/>
        <end position="549"/>
    </location>
</feature>
<gene>
    <name evidence="4" type="ORF">M0812_28915</name>
</gene>
<name>A0AAV7YG57_9EUKA</name>
<dbReference type="Pfam" id="PF05345">
    <property type="entry name" value="He_PIG"/>
    <property type="match status" value="3"/>
</dbReference>
<dbReference type="SMART" id="SM00736">
    <property type="entry name" value="CADG"/>
    <property type="match status" value="4"/>
</dbReference>
<feature type="compositionally biased region" description="Low complexity" evidence="1">
    <location>
        <begin position="551"/>
        <end position="576"/>
    </location>
</feature>
<dbReference type="AlphaFoldDB" id="A0AAV7YG57"/>
<accession>A0AAV7YG57</accession>
<dbReference type="GO" id="GO:0016011">
    <property type="term" value="C:dystroglycan complex"/>
    <property type="evidence" value="ECO:0007669"/>
    <property type="project" value="TreeGrafter"/>
</dbReference>
<evidence type="ECO:0000256" key="2">
    <source>
        <dbReference type="SAM" id="Phobius"/>
    </source>
</evidence>
<evidence type="ECO:0000313" key="4">
    <source>
        <dbReference type="EMBL" id="KAJ3426459.1"/>
    </source>
</evidence>
<keyword evidence="2" id="KW-0812">Transmembrane</keyword>
<feature type="domain" description="Dystroglycan-type cadherin-like" evidence="3">
    <location>
        <begin position="272"/>
        <end position="370"/>
    </location>
</feature>
<sequence length="582" mass="65594">MTLEYLLTNTTQELWGNLSGIEVTAEDYCGNTVTDSFTIEVTNQAPIVDSPLQDETIYINGEGLDYQFGSNTFQDPEEQSLTYTENVNGHSWIYFDDNTRTFTGNPPHSCGEIFSGIEVTAEDYCGNTVTDSFTIEVTNQAPIVDSPLQDETIYINGEGLDYQFGSNTFKDPEEQSLTYTENVNGQSWIYFDEITCTFTGNPPHSCGEIFSGIEVIAADDCGNTVTDSFTIETNNQVPKNVISLVDQSIDLDQNENLFYQFDEDSFPDPEGNRKKNLKDHHAEAGKQLNYVFDSDTFSDPFNQGLTYSATLENDELLPSWMNFDSDARQFTSVAEGCSQALKIKVTAKDDCQNTDFAYFSLHIQNLDPSINGDISDASYPTSTAFEFSIKPDTFLDPENGVLTYSANEYNLETLPEWLNFDNKKLSFFGNCPNTAQNIWITVIAKDECNQENHLNFKFEIRNDNNNDDDVDDDDDGNNTSTQTVIFSVALCTMFLIIVFFIINIWLKKVNKNNEHLKRNDKENVKDLEMKNYHENYLNKSNDKKDRKSQTSDPNSNSVGNSNSNSNSSSSSNYSFSSDEESD</sequence>
<dbReference type="GO" id="GO:0005509">
    <property type="term" value="F:calcium ion binding"/>
    <property type="evidence" value="ECO:0007669"/>
    <property type="project" value="InterPro"/>
</dbReference>
<evidence type="ECO:0000256" key="1">
    <source>
        <dbReference type="SAM" id="MobiDB-lite"/>
    </source>
</evidence>
<dbReference type="InterPro" id="IPR015919">
    <property type="entry name" value="Cadherin-like_sf"/>
</dbReference>
<feature type="domain" description="Dystroglycan-type cadherin-like" evidence="3">
    <location>
        <begin position="143"/>
        <end position="240"/>
    </location>
</feature>
<dbReference type="PANTHER" id="PTHR21559">
    <property type="entry name" value="DYSTROGLYCAN-RELATED"/>
    <property type="match status" value="1"/>
</dbReference>
<dbReference type="SUPFAM" id="SSF49313">
    <property type="entry name" value="Cadherin-like"/>
    <property type="match status" value="4"/>
</dbReference>
<evidence type="ECO:0000259" key="3">
    <source>
        <dbReference type="SMART" id="SM00736"/>
    </source>
</evidence>
<dbReference type="GO" id="GO:0043236">
    <property type="term" value="F:laminin binding"/>
    <property type="evidence" value="ECO:0007669"/>
    <property type="project" value="TreeGrafter"/>
</dbReference>
<dbReference type="Gene3D" id="2.60.40.10">
    <property type="entry name" value="Immunoglobulins"/>
    <property type="match status" value="4"/>
</dbReference>
<dbReference type="PANTHER" id="PTHR21559:SF21">
    <property type="entry name" value="DYSTROGLYCAN 1"/>
    <property type="match status" value="1"/>
</dbReference>
<feature type="domain" description="Dystroglycan-type cadherin-like" evidence="3">
    <location>
        <begin position="47"/>
        <end position="142"/>
    </location>
</feature>
<reference evidence="4" key="1">
    <citation type="submission" date="2022-08" db="EMBL/GenBank/DDBJ databases">
        <title>Novel sulphate-reducing endosymbionts in the free-living metamonad Anaeramoeba.</title>
        <authorList>
            <person name="Jerlstrom-Hultqvist J."/>
            <person name="Cepicka I."/>
            <person name="Gallot-Lavallee L."/>
            <person name="Salas-Leiva D."/>
            <person name="Curtis B.A."/>
            <person name="Zahonova K."/>
            <person name="Pipaliya S."/>
            <person name="Dacks J."/>
            <person name="Roger A.J."/>
        </authorList>
    </citation>
    <scope>NUCLEOTIDE SEQUENCE</scope>
    <source>
        <strain evidence="4">Busselton2</strain>
    </source>
</reference>
<dbReference type="EMBL" id="JANTQA010000070">
    <property type="protein sequence ID" value="KAJ3426459.1"/>
    <property type="molecule type" value="Genomic_DNA"/>
</dbReference>
<proteinExistence type="predicted"/>
<feature type="domain" description="Dystroglycan-type cadherin-like" evidence="3">
    <location>
        <begin position="371"/>
        <end position="467"/>
    </location>
</feature>
<organism evidence="4 5">
    <name type="scientific">Anaeramoeba flamelloides</name>
    <dbReference type="NCBI Taxonomy" id="1746091"/>
    <lineage>
        <taxon>Eukaryota</taxon>
        <taxon>Metamonada</taxon>
        <taxon>Anaeramoebidae</taxon>
        <taxon>Anaeramoeba</taxon>
    </lineage>
</organism>
<comment type="caution">
    <text evidence="4">The sequence shown here is derived from an EMBL/GenBank/DDBJ whole genome shotgun (WGS) entry which is preliminary data.</text>
</comment>
<protein>
    <submittedName>
        <fullName evidence="4">Dystroglycan-related</fullName>
    </submittedName>
</protein>
<evidence type="ECO:0000313" key="5">
    <source>
        <dbReference type="Proteomes" id="UP001146793"/>
    </source>
</evidence>